<protein>
    <submittedName>
        <fullName evidence="1">Uncharacterized protein</fullName>
    </submittedName>
</protein>
<evidence type="ECO:0000313" key="1">
    <source>
        <dbReference type="EMBL" id="RPD66661.1"/>
    </source>
</evidence>
<sequence>MPHSSPPAPEVQPPLHPYATASRLPLLQPSVMLVTDAMIMVPDMGATKDAHGLECPSLAVQTKSCVAPVKPRAVVYHNVLLVANPEAEE</sequence>
<accession>A0A5C2STM4</accession>
<dbReference type="Proteomes" id="UP000313359">
    <property type="component" value="Unassembled WGS sequence"/>
</dbReference>
<keyword evidence="2" id="KW-1185">Reference proteome</keyword>
<dbReference type="EMBL" id="ML122250">
    <property type="protein sequence ID" value="RPD66661.1"/>
    <property type="molecule type" value="Genomic_DNA"/>
</dbReference>
<organism evidence="1 2">
    <name type="scientific">Lentinus tigrinus ALCF2SS1-6</name>
    <dbReference type="NCBI Taxonomy" id="1328759"/>
    <lineage>
        <taxon>Eukaryota</taxon>
        <taxon>Fungi</taxon>
        <taxon>Dikarya</taxon>
        <taxon>Basidiomycota</taxon>
        <taxon>Agaricomycotina</taxon>
        <taxon>Agaricomycetes</taxon>
        <taxon>Polyporales</taxon>
        <taxon>Polyporaceae</taxon>
        <taxon>Lentinus</taxon>
    </lineage>
</organism>
<reference evidence="1" key="1">
    <citation type="journal article" date="2018" name="Genome Biol. Evol.">
        <title>Genomics and development of Lentinus tigrinus, a white-rot wood-decaying mushroom with dimorphic fruiting bodies.</title>
        <authorList>
            <person name="Wu B."/>
            <person name="Xu Z."/>
            <person name="Knudson A."/>
            <person name="Carlson A."/>
            <person name="Chen N."/>
            <person name="Kovaka S."/>
            <person name="LaButti K."/>
            <person name="Lipzen A."/>
            <person name="Pennachio C."/>
            <person name="Riley R."/>
            <person name="Schakwitz W."/>
            <person name="Umezawa K."/>
            <person name="Ohm R.A."/>
            <person name="Grigoriev I.V."/>
            <person name="Nagy L.G."/>
            <person name="Gibbons J."/>
            <person name="Hibbett D."/>
        </authorList>
    </citation>
    <scope>NUCLEOTIDE SEQUENCE [LARGE SCALE GENOMIC DNA]</scope>
    <source>
        <strain evidence="1">ALCF2SS1-6</strain>
    </source>
</reference>
<name>A0A5C2STM4_9APHY</name>
<evidence type="ECO:0000313" key="2">
    <source>
        <dbReference type="Proteomes" id="UP000313359"/>
    </source>
</evidence>
<proteinExistence type="predicted"/>
<gene>
    <name evidence="1" type="ORF">L227DRAFT_605121</name>
</gene>
<dbReference type="AlphaFoldDB" id="A0A5C2STM4"/>